<accession>A0A822ZAS1</accession>
<organism evidence="2 3">
    <name type="scientific">Nelumbo nucifera</name>
    <name type="common">Sacred lotus</name>
    <dbReference type="NCBI Taxonomy" id="4432"/>
    <lineage>
        <taxon>Eukaryota</taxon>
        <taxon>Viridiplantae</taxon>
        <taxon>Streptophyta</taxon>
        <taxon>Embryophyta</taxon>
        <taxon>Tracheophyta</taxon>
        <taxon>Spermatophyta</taxon>
        <taxon>Magnoliopsida</taxon>
        <taxon>Proteales</taxon>
        <taxon>Nelumbonaceae</taxon>
        <taxon>Nelumbo</taxon>
    </lineage>
</organism>
<evidence type="ECO:0000313" key="2">
    <source>
        <dbReference type="EMBL" id="DAD43374.1"/>
    </source>
</evidence>
<dbReference type="EMBL" id="DUZY01000006">
    <property type="protein sequence ID" value="DAD43374.1"/>
    <property type="molecule type" value="Genomic_DNA"/>
</dbReference>
<proteinExistence type="predicted"/>
<dbReference type="Proteomes" id="UP000607653">
    <property type="component" value="Unassembled WGS sequence"/>
</dbReference>
<dbReference type="AlphaFoldDB" id="A0A822ZAS1"/>
<reference evidence="2 3" key="1">
    <citation type="journal article" date="2020" name="Mol. Biol. Evol.">
        <title>Distinct Expression and Methylation Patterns for Genes with Different Fates following a Single Whole-Genome Duplication in Flowering Plants.</title>
        <authorList>
            <person name="Shi T."/>
            <person name="Rahmani R.S."/>
            <person name="Gugger P.F."/>
            <person name="Wang M."/>
            <person name="Li H."/>
            <person name="Zhang Y."/>
            <person name="Li Z."/>
            <person name="Wang Q."/>
            <person name="Van de Peer Y."/>
            <person name="Marchal K."/>
            <person name="Chen J."/>
        </authorList>
    </citation>
    <scope>NUCLEOTIDE SEQUENCE [LARGE SCALE GENOMIC DNA]</scope>
    <source>
        <tissue evidence="2">Leaf</tissue>
    </source>
</reference>
<name>A0A822ZAS1_NELNU</name>
<protein>
    <submittedName>
        <fullName evidence="2">Uncharacterized protein</fullName>
    </submittedName>
</protein>
<feature type="region of interest" description="Disordered" evidence="1">
    <location>
        <begin position="1"/>
        <end position="21"/>
    </location>
</feature>
<feature type="compositionally biased region" description="Basic and acidic residues" evidence="1">
    <location>
        <begin position="7"/>
        <end position="21"/>
    </location>
</feature>
<gene>
    <name evidence="2" type="ORF">HUJ06_001604</name>
</gene>
<evidence type="ECO:0000256" key="1">
    <source>
        <dbReference type="SAM" id="MobiDB-lite"/>
    </source>
</evidence>
<evidence type="ECO:0000313" key="3">
    <source>
        <dbReference type="Proteomes" id="UP000607653"/>
    </source>
</evidence>
<comment type="caution">
    <text evidence="2">The sequence shown here is derived from an EMBL/GenBank/DDBJ whole genome shotgun (WGS) entry which is preliminary data.</text>
</comment>
<keyword evidence="3" id="KW-1185">Reference proteome</keyword>
<sequence>MTYTRIAKQEERREEERRKERKEKCYLNLIDPLLYYNN</sequence>